<protein>
    <submittedName>
        <fullName evidence="8">Unannotated protein</fullName>
    </submittedName>
</protein>
<evidence type="ECO:0000256" key="2">
    <source>
        <dbReference type="ARBA" id="ARBA00022679"/>
    </source>
</evidence>
<dbReference type="SUPFAM" id="SSF141523">
    <property type="entry name" value="L,D-transpeptidase catalytic domain-like"/>
    <property type="match status" value="1"/>
</dbReference>
<reference evidence="8" key="1">
    <citation type="submission" date="2020-05" db="EMBL/GenBank/DDBJ databases">
        <authorList>
            <person name="Chiriac C."/>
            <person name="Salcher M."/>
            <person name="Ghai R."/>
            <person name="Kavagutti S V."/>
        </authorList>
    </citation>
    <scope>NUCLEOTIDE SEQUENCE</scope>
</reference>
<dbReference type="GO" id="GO:0071555">
    <property type="term" value="P:cell wall organization"/>
    <property type="evidence" value="ECO:0007669"/>
    <property type="project" value="UniProtKB-KW"/>
</dbReference>
<evidence type="ECO:0000256" key="1">
    <source>
        <dbReference type="ARBA" id="ARBA00004752"/>
    </source>
</evidence>
<feature type="domain" description="L,D-TPase catalytic" evidence="7">
    <location>
        <begin position="80"/>
        <end position="204"/>
    </location>
</feature>
<dbReference type="CDD" id="cd16913">
    <property type="entry name" value="YkuD_like"/>
    <property type="match status" value="1"/>
</dbReference>
<dbReference type="InterPro" id="IPR005490">
    <property type="entry name" value="LD_TPept_cat_dom"/>
</dbReference>
<gene>
    <name evidence="8" type="ORF">UFOPK3495_01087</name>
    <name evidence="9" type="ORF">UFOPK4237_00800</name>
</gene>
<feature type="compositionally biased region" description="Low complexity" evidence="6">
    <location>
        <begin position="32"/>
        <end position="50"/>
    </location>
</feature>
<dbReference type="Pfam" id="PF03734">
    <property type="entry name" value="YkuD"/>
    <property type="match status" value="1"/>
</dbReference>
<keyword evidence="2" id="KW-0808">Transferase</keyword>
<evidence type="ECO:0000256" key="6">
    <source>
        <dbReference type="SAM" id="MobiDB-lite"/>
    </source>
</evidence>
<dbReference type="GO" id="GO:0008360">
    <property type="term" value="P:regulation of cell shape"/>
    <property type="evidence" value="ECO:0007669"/>
    <property type="project" value="UniProtKB-KW"/>
</dbReference>
<dbReference type="GO" id="GO:0016740">
    <property type="term" value="F:transferase activity"/>
    <property type="evidence" value="ECO:0007669"/>
    <property type="project" value="UniProtKB-KW"/>
</dbReference>
<dbReference type="EMBL" id="CAFBPZ010000045">
    <property type="protein sequence ID" value="CAB5038306.1"/>
    <property type="molecule type" value="Genomic_DNA"/>
</dbReference>
<evidence type="ECO:0000313" key="8">
    <source>
        <dbReference type="EMBL" id="CAB4903205.1"/>
    </source>
</evidence>
<dbReference type="UniPathway" id="UPA00219"/>
<keyword evidence="3" id="KW-0133">Cell shape</keyword>
<keyword evidence="5" id="KW-0961">Cell wall biogenesis/degradation</keyword>
<dbReference type="GO" id="GO:0009252">
    <property type="term" value="P:peptidoglycan biosynthetic process"/>
    <property type="evidence" value="ECO:0007669"/>
    <property type="project" value="UniProtKB-UniPathway"/>
</dbReference>
<keyword evidence="4" id="KW-0573">Peptidoglycan synthesis</keyword>
<evidence type="ECO:0000259" key="7">
    <source>
        <dbReference type="Pfam" id="PF03734"/>
    </source>
</evidence>
<organism evidence="8">
    <name type="scientific">freshwater metagenome</name>
    <dbReference type="NCBI Taxonomy" id="449393"/>
    <lineage>
        <taxon>unclassified sequences</taxon>
        <taxon>metagenomes</taxon>
        <taxon>ecological metagenomes</taxon>
    </lineage>
</organism>
<evidence type="ECO:0000313" key="9">
    <source>
        <dbReference type="EMBL" id="CAB5038306.1"/>
    </source>
</evidence>
<evidence type="ECO:0000256" key="4">
    <source>
        <dbReference type="ARBA" id="ARBA00022984"/>
    </source>
</evidence>
<proteinExistence type="predicted"/>
<evidence type="ECO:0000256" key="5">
    <source>
        <dbReference type="ARBA" id="ARBA00023316"/>
    </source>
</evidence>
<dbReference type="AlphaFoldDB" id="A0A6J7GDY3"/>
<evidence type="ECO:0000256" key="3">
    <source>
        <dbReference type="ARBA" id="ARBA00022960"/>
    </source>
</evidence>
<feature type="region of interest" description="Disordered" evidence="6">
    <location>
        <begin position="26"/>
        <end position="63"/>
    </location>
</feature>
<sequence length="208" mass="22369">MAGVLLIGGGYSTSSLQSASAATLVPSPTASTLPAPNLTAVTPTANPTPTSTHRPKPASRTKKAKWIPVYPNDLLHAGTKRVVYDKALMTVWLIKADNTVMGQFPVVGRWDRPKAGTYHVFSKSTKAYNPNSKVTFNHMVRFTYGPDTKSPIGLHSIPRYYDGKLMHSVKQLGLAIARGGCVRLSEQGAAQVYKFAHVGTLIVVLPSP</sequence>
<accession>A0A6J7GDY3</accession>
<name>A0A6J7GDY3_9ZZZZ</name>
<comment type="pathway">
    <text evidence="1">Cell wall biogenesis; peptidoglycan biosynthesis.</text>
</comment>
<dbReference type="Gene3D" id="2.40.440.10">
    <property type="entry name" value="L,D-transpeptidase catalytic domain-like"/>
    <property type="match status" value="1"/>
</dbReference>
<dbReference type="EMBL" id="CAFBMC010000058">
    <property type="protein sequence ID" value="CAB4903205.1"/>
    <property type="molecule type" value="Genomic_DNA"/>
</dbReference>
<feature type="compositionally biased region" description="Basic residues" evidence="6">
    <location>
        <begin position="53"/>
        <end position="63"/>
    </location>
</feature>
<dbReference type="InterPro" id="IPR038063">
    <property type="entry name" value="Transpep_catalytic_dom"/>
</dbReference>